<protein>
    <submittedName>
        <fullName evidence="1">Acyltransferase</fullName>
    </submittedName>
</protein>
<dbReference type="GO" id="GO:0016746">
    <property type="term" value="F:acyltransferase activity"/>
    <property type="evidence" value="ECO:0007669"/>
    <property type="project" value="UniProtKB-KW"/>
</dbReference>
<keyword evidence="2" id="KW-1185">Reference proteome</keyword>
<reference evidence="1 2" key="1">
    <citation type="submission" date="2023-03" db="EMBL/GenBank/DDBJ databases">
        <title>Bacillus Genome Sequencing.</title>
        <authorList>
            <person name="Dunlap C."/>
        </authorList>
    </citation>
    <scope>NUCLEOTIDE SEQUENCE [LARGE SCALE GENOMIC DNA]</scope>
    <source>
        <strain evidence="1 2">B-14544</strain>
    </source>
</reference>
<keyword evidence="1" id="KW-0808">Transferase</keyword>
<evidence type="ECO:0000313" key="2">
    <source>
        <dbReference type="Proteomes" id="UP001330749"/>
    </source>
</evidence>
<proteinExistence type="predicted"/>
<sequence>MYFEHLLDAILGERQIFHIIECPVCGLEEIYYENSKTRRLIGRACCNCNFVQKFDF</sequence>
<keyword evidence="1" id="KW-0012">Acyltransferase</keyword>
<evidence type="ECO:0000313" key="1">
    <source>
        <dbReference type="EMBL" id="MED3563098.1"/>
    </source>
</evidence>
<gene>
    <name evidence="1" type="ORF">P4447_11655</name>
</gene>
<comment type="caution">
    <text evidence="1">The sequence shown here is derived from an EMBL/GenBank/DDBJ whole genome shotgun (WGS) entry which is preliminary data.</text>
</comment>
<organism evidence="1 2">
    <name type="scientific">Bacillus xiapuensis</name>
    <dbReference type="NCBI Taxonomy" id="2014075"/>
    <lineage>
        <taxon>Bacteria</taxon>
        <taxon>Bacillati</taxon>
        <taxon>Bacillota</taxon>
        <taxon>Bacilli</taxon>
        <taxon>Bacillales</taxon>
        <taxon>Bacillaceae</taxon>
        <taxon>Bacillus</taxon>
    </lineage>
</organism>
<accession>A0ABU6NA59</accession>
<name>A0ABU6NA59_9BACI</name>
<dbReference type="RefSeq" id="WP_071354566.1">
    <property type="nucleotide sequence ID" value="NZ_JARMQG010000138.1"/>
</dbReference>
<dbReference type="Proteomes" id="UP001330749">
    <property type="component" value="Unassembled WGS sequence"/>
</dbReference>
<dbReference type="EMBL" id="JARMQG010000138">
    <property type="protein sequence ID" value="MED3563098.1"/>
    <property type="molecule type" value="Genomic_DNA"/>
</dbReference>